<feature type="transmembrane region" description="Helical" evidence="1">
    <location>
        <begin position="7"/>
        <end position="25"/>
    </location>
</feature>
<dbReference type="Proteomes" id="UP000887013">
    <property type="component" value="Unassembled WGS sequence"/>
</dbReference>
<comment type="caution">
    <text evidence="2">The sequence shown here is derived from an EMBL/GenBank/DDBJ whole genome shotgun (WGS) entry which is preliminary data.</text>
</comment>
<keyword evidence="1" id="KW-0812">Transmembrane</keyword>
<keyword evidence="1" id="KW-0472">Membrane</keyword>
<keyword evidence="1" id="KW-1133">Transmembrane helix</keyword>
<organism evidence="2 3">
    <name type="scientific">Nephila pilipes</name>
    <name type="common">Giant wood spider</name>
    <name type="synonym">Nephila maculata</name>
    <dbReference type="NCBI Taxonomy" id="299642"/>
    <lineage>
        <taxon>Eukaryota</taxon>
        <taxon>Metazoa</taxon>
        <taxon>Ecdysozoa</taxon>
        <taxon>Arthropoda</taxon>
        <taxon>Chelicerata</taxon>
        <taxon>Arachnida</taxon>
        <taxon>Araneae</taxon>
        <taxon>Araneomorphae</taxon>
        <taxon>Entelegynae</taxon>
        <taxon>Araneoidea</taxon>
        <taxon>Nephilidae</taxon>
        <taxon>Nephila</taxon>
    </lineage>
</organism>
<keyword evidence="3" id="KW-1185">Reference proteome</keyword>
<accession>A0A8X6PIA0</accession>
<evidence type="ECO:0000256" key="1">
    <source>
        <dbReference type="SAM" id="Phobius"/>
    </source>
</evidence>
<evidence type="ECO:0000313" key="2">
    <source>
        <dbReference type="EMBL" id="GFT68865.1"/>
    </source>
</evidence>
<protein>
    <submittedName>
        <fullName evidence="2">Uncharacterized protein</fullName>
    </submittedName>
</protein>
<reference evidence="2" key="1">
    <citation type="submission" date="2020-08" db="EMBL/GenBank/DDBJ databases">
        <title>Multicomponent nature underlies the extraordinary mechanical properties of spider dragline silk.</title>
        <authorList>
            <person name="Kono N."/>
            <person name="Nakamura H."/>
            <person name="Mori M."/>
            <person name="Yoshida Y."/>
            <person name="Ohtoshi R."/>
            <person name="Malay A.D."/>
            <person name="Moran D.A.P."/>
            <person name="Tomita M."/>
            <person name="Numata K."/>
            <person name="Arakawa K."/>
        </authorList>
    </citation>
    <scope>NUCLEOTIDE SEQUENCE</scope>
</reference>
<proteinExistence type="predicted"/>
<evidence type="ECO:0000313" key="3">
    <source>
        <dbReference type="Proteomes" id="UP000887013"/>
    </source>
</evidence>
<sequence>MLCVSKSIPVSAVLVMAITMAPAFFMREKSGESSAAFKSLKRTDPPVHFSPAVRFITSSIWSIGCGSIFVMELMVREKSTTSRFGVISWKGWSTMIAGAA</sequence>
<dbReference type="AlphaFoldDB" id="A0A8X6PIA0"/>
<gene>
    <name evidence="2" type="ORF">NPIL_617741</name>
</gene>
<name>A0A8X6PIA0_NEPPI</name>
<dbReference type="EMBL" id="BMAW01020579">
    <property type="protein sequence ID" value="GFT68865.1"/>
    <property type="molecule type" value="Genomic_DNA"/>
</dbReference>
<feature type="transmembrane region" description="Helical" evidence="1">
    <location>
        <begin position="55"/>
        <end position="75"/>
    </location>
</feature>